<proteinExistence type="predicted"/>
<dbReference type="PANTHER" id="PTHR34697:SF2">
    <property type="entry name" value="PHOSPHATIDYLGLYCEROL LYSYLTRANSFERASE"/>
    <property type="match status" value="1"/>
</dbReference>
<keyword evidence="4 6" id="KW-1133">Transmembrane helix</keyword>
<geneLocation type="plasmid" evidence="8 9">
    <name>unnamed1</name>
</geneLocation>
<evidence type="ECO:0000256" key="2">
    <source>
        <dbReference type="ARBA" id="ARBA00022475"/>
    </source>
</evidence>
<feature type="domain" description="Phosphatidylglycerol lysyltransferase C-terminal" evidence="7">
    <location>
        <begin position="540"/>
        <end position="825"/>
    </location>
</feature>
<feature type="transmembrane region" description="Helical" evidence="6">
    <location>
        <begin position="52"/>
        <end position="71"/>
    </location>
</feature>
<feature type="transmembrane region" description="Helical" evidence="6">
    <location>
        <begin position="495"/>
        <end position="514"/>
    </location>
</feature>
<dbReference type="NCBIfam" id="NF033480">
    <property type="entry name" value="bifunc_MprF"/>
    <property type="match status" value="1"/>
</dbReference>
<keyword evidence="2" id="KW-1003">Cell membrane</keyword>
<gene>
    <name evidence="8" type="primary">mprF</name>
    <name evidence="8" type="ORF">RPE78_14795</name>
</gene>
<feature type="transmembrane region" description="Helical" evidence="6">
    <location>
        <begin position="290"/>
        <end position="309"/>
    </location>
</feature>
<dbReference type="PANTHER" id="PTHR34697">
    <property type="entry name" value="PHOSPHATIDYLGLYCEROL LYSYLTRANSFERASE"/>
    <property type="match status" value="1"/>
</dbReference>
<feature type="transmembrane region" description="Helical" evidence="6">
    <location>
        <begin position="453"/>
        <end position="475"/>
    </location>
</feature>
<dbReference type="Pfam" id="PF09924">
    <property type="entry name" value="LPG_synthase_C"/>
    <property type="match status" value="1"/>
</dbReference>
<dbReference type="InterPro" id="IPR016181">
    <property type="entry name" value="Acyl_CoA_acyltransferase"/>
</dbReference>
<organism evidence="8 9">
    <name type="scientific">Thioclava litoralis</name>
    <dbReference type="NCBI Taxonomy" id="3076557"/>
    <lineage>
        <taxon>Bacteria</taxon>
        <taxon>Pseudomonadati</taxon>
        <taxon>Pseudomonadota</taxon>
        <taxon>Alphaproteobacteria</taxon>
        <taxon>Rhodobacterales</taxon>
        <taxon>Paracoccaceae</taxon>
        <taxon>Thioclava</taxon>
    </lineage>
</organism>
<keyword evidence="9" id="KW-1185">Reference proteome</keyword>
<evidence type="ECO:0000256" key="1">
    <source>
        <dbReference type="ARBA" id="ARBA00004651"/>
    </source>
</evidence>
<feature type="transmembrane region" description="Helical" evidence="6">
    <location>
        <begin position="264"/>
        <end position="284"/>
    </location>
</feature>
<protein>
    <submittedName>
        <fullName evidence="8">Bifunctional lysylphosphatidylglycerol flippase/synthetase MprF</fullName>
    </submittedName>
</protein>
<dbReference type="InterPro" id="IPR024320">
    <property type="entry name" value="LPG_synthase_C"/>
</dbReference>
<evidence type="ECO:0000256" key="3">
    <source>
        <dbReference type="ARBA" id="ARBA00022692"/>
    </source>
</evidence>
<accession>A0ABZ1E203</accession>
<feature type="transmembrane region" description="Helical" evidence="6">
    <location>
        <begin position="12"/>
        <end position="32"/>
    </location>
</feature>
<dbReference type="InterPro" id="IPR051211">
    <property type="entry name" value="PG_lysyltransferase"/>
</dbReference>
<evidence type="ECO:0000256" key="5">
    <source>
        <dbReference type="ARBA" id="ARBA00023136"/>
    </source>
</evidence>
<reference evidence="8 9" key="1">
    <citation type="submission" date="2023-09" db="EMBL/GenBank/DDBJ databases">
        <title>Thioclava shenzhenensis sp. nov., a multidrug resistant bacteria-antagonizing species isolated from coastal seawater.</title>
        <authorList>
            <person name="Long M."/>
        </authorList>
    </citation>
    <scope>NUCLEOTIDE SEQUENCE [LARGE SCALE GENOMIC DNA]</scope>
    <source>
        <strain evidence="8 9">FTW29</strain>
        <plasmid evidence="8 9">unnamed1</plasmid>
    </source>
</reference>
<keyword evidence="5 6" id="KW-0472">Membrane</keyword>
<dbReference type="Proteomes" id="UP001623290">
    <property type="component" value="Plasmid unnamed1"/>
</dbReference>
<evidence type="ECO:0000313" key="9">
    <source>
        <dbReference type="Proteomes" id="UP001623290"/>
    </source>
</evidence>
<feature type="transmembrane region" description="Helical" evidence="6">
    <location>
        <begin position="91"/>
        <end position="110"/>
    </location>
</feature>
<feature type="transmembrane region" description="Helical" evidence="6">
    <location>
        <begin position="122"/>
        <end position="150"/>
    </location>
</feature>
<keyword evidence="8" id="KW-0614">Plasmid</keyword>
<comment type="subcellular location">
    <subcellularLocation>
        <location evidence="1">Cell membrane</location>
        <topology evidence="1">Multi-pass membrane protein</topology>
    </subcellularLocation>
</comment>
<dbReference type="EMBL" id="CP135444">
    <property type="protein sequence ID" value="WRY35105.1"/>
    <property type="molecule type" value="Genomic_DNA"/>
</dbReference>
<feature type="transmembrane region" description="Helical" evidence="6">
    <location>
        <begin position="397"/>
        <end position="416"/>
    </location>
</feature>
<evidence type="ECO:0000256" key="6">
    <source>
        <dbReference type="SAM" id="Phobius"/>
    </source>
</evidence>
<feature type="transmembrane region" description="Helical" evidence="6">
    <location>
        <begin position="165"/>
        <end position="185"/>
    </location>
</feature>
<sequence>MTDPKARLRLLLPYLVTAALFAAGGYALYHLLKGVHLRDVMTLVRATPVTTLFAALLCTAGGYAALVGYDWSALRYIGQRLPFSVTMIGSFLGYGIGNTVGAAAVTGGAVRYRIYSALGLSALDIAGISVFSAVSFGIGSTLVGVMALAWHPEALGGLIPWRPEIIRWGAMGLSALALIVLAGLATRRGTLTVRGITLAAPSKGIIAGQFVFVAVETLMAALALYILLPSEGIGFGSFLAIYAIAVMAGVLSHVPGGVGIFETIIIAALPSGAPVTEIAAGLLLFRLVYYLVPFVLALCLMALGEARFVSRRISPTLVPVQKAISALMPLAMSAMVFASGAVMMLASLLPATSDWAEELELLVPLSMVEGGALLSSALGAFLLLVAHGLLRRVEGAWWLAMGVLAAGAAVSLFNGIDYDRAILLGLAALILYPARSEFYRATRLTRNVMSLRWALMIACLAGALAGVFFFAHKAVPYETSLWWQFASDHSAPRSMRAGLVGLVVLGLSVLFYALRPDRVAEALPDAETLDQAAKVIAAQSRPEAAVALTGDKALMFSPSGESFLMYRTQGRSWIALHDPIGRADELQALVWEFHDAAYAANARPVFYSVSAGSATTWIDMGMVAHKFGEEAVVDLRSFSLDGPERKKIRAAYARAQRDQMSFELVDGPHDPALLAELKIISDIWLRSKIGEEKGFSVGSFDPAYLDRTPIALVRHEGRIVAFANLWVTERKQRAAIDLMRHRDDIPNGVMDFLFTALLLEFKENGHAEFSLGNAPLSGLEARRGVRLSTHLGAFLYRHGRQFYNFEGLRTFKQKFAPRWEPVYIAVPPRANLVAVGRDLVAVISRTVPPKA</sequence>
<evidence type="ECO:0000256" key="4">
    <source>
        <dbReference type="ARBA" id="ARBA00022989"/>
    </source>
</evidence>
<feature type="transmembrane region" description="Helical" evidence="6">
    <location>
        <begin position="233"/>
        <end position="252"/>
    </location>
</feature>
<dbReference type="SUPFAM" id="SSF55729">
    <property type="entry name" value="Acyl-CoA N-acyltransferases (Nat)"/>
    <property type="match status" value="1"/>
</dbReference>
<keyword evidence="3 6" id="KW-0812">Transmembrane</keyword>
<feature type="transmembrane region" description="Helical" evidence="6">
    <location>
        <begin position="330"/>
        <end position="351"/>
    </location>
</feature>
<dbReference type="RefSeq" id="WP_330646848.1">
    <property type="nucleotide sequence ID" value="NZ_CP135444.1"/>
</dbReference>
<name>A0ABZ1E203_9RHOB</name>
<evidence type="ECO:0000259" key="7">
    <source>
        <dbReference type="Pfam" id="PF09924"/>
    </source>
</evidence>
<feature type="transmembrane region" description="Helical" evidence="6">
    <location>
        <begin position="206"/>
        <end position="227"/>
    </location>
</feature>
<feature type="transmembrane region" description="Helical" evidence="6">
    <location>
        <begin position="422"/>
        <end position="441"/>
    </location>
</feature>
<feature type="transmembrane region" description="Helical" evidence="6">
    <location>
        <begin position="371"/>
        <end position="390"/>
    </location>
</feature>
<evidence type="ECO:0000313" key="8">
    <source>
        <dbReference type="EMBL" id="WRY35105.1"/>
    </source>
</evidence>